<dbReference type="EMBL" id="QXFT01001728">
    <property type="protein sequence ID" value="KAE9311679.1"/>
    <property type="molecule type" value="Genomic_DNA"/>
</dbReference>
<sequence>MNPLRSAPAAWDVVAPMSQRDLRATVSATSAGSVASTRATASESPAPAVEPRLQRVLRAAGAATLESMPRKTATDPNTGQSPEDVLTLAQQIAVLLSTASGQQEAGRQEAGQQEAGKREAGQRGPGRREVGRPEAGQREVGRRDAGRREAGRREGLRNAGDPSDGGDDGEDSSWRASDPGSSADRDDSRGSSESDDSDDSWSPEDDSNDDDDGRRGSTSSHSASSIDAATCLRCEQSATSHERERLKADPVQAVADGASVDIDCEGRPRIGGSGIVWTRRLD</sequence>
<dbReference type="AlphaFoldDB" id="A0A6A4DNK1"/>
<evidence type="ECO:0000313" key="2">
    <source>
        <dbReference type="EMBL" id="KAE9000875.1"/>
    </source>
</evidence>
<feature type="compositionally biased region" description="Acidic residues" evidence="1">
    <location>
        <begin position="193"/>
        <end position="211"/>
    </location>
</feature>
<reference evidence="3 5" key="1">
    <citation type="submission" date="2018-08" db="EMBL/GenBank/DDBJ databases">
        <title>Genomic investigation of the strawberry pathogen Phytophthora fragariae indicates pathogenicity is determined by transcriptional variation in three key races.</title>
        <authorList>
            <person name="Adams T.M."/>
            <person name="Armitage A.D."/>
            <person name="Sobczyk M.K."/>
            <person name="Bates H.J."/>
            <person name="Dunwell J.M."/>
            <person name="Nellist C.F."/>
            <person name="Harrison R.J."/>
        </authorList>
    </citation>
    <scope>NUCLEOTIDE SEQUENCE [LARGE SCALE GENOMIC DNA]</scope>
    <source>
        <strain evidence="2 4">SCRP249</strain>
        <strain evidence="3 5">SCRP333</strain>
    </source>
</reference>
<proteinExistence type="predicted"/>
<evidence type="ECO:0000313" key="3">
    <source>
        <dbReference type="EMBL" id="KAE9311679.1"/>
    </source>
</evidence>
<accession>A0A6A4DNK1</accession>
<dbReference type="Proteomes" id="UP000434957">
    <property type="component" value="Unassembled WGS sequence"/>
</dbReference>
<keyword evidence="5" id="KW-1185">Reference proteome</keyword>
<organism evidence="3 5">
    <name type="scientific">Phytophthora rubi</name>
    <dbReference type="NCBI Taxonomy" id="129364"/>
    <lineage>
        <taxon>Eukaryota</taxon>
        <taxon>Sar</taxon>
        <taxon>Stramenopiles</taxon>
        <taxon>Oomycota</taxon>
        <taxon>Peronosporomycetes</taxon>
        <taxon>Peronosporales</taxon>
        <taxon>Peronosporaceae</taxon>
        <taxon>Phytophthora</taxon>
    </lineage>
</organism>
<feature type="compositionally biased region" description="Basic and acidic residues" evidence="1">
    <location>
        <begin position="115"/>
        <end position="156"/>
    </location>
</feature>
<feature type="compositionally biased region" description="Low complexity" evidence="1">
    <location>
        <begin position="216"/>
        <end position="225"/>
    </location>
</feature>
<feature type="region of interest" description="Disordered" evidence="1">
    <location>
        <begin position="99"/>
        <end position="231"/>
    </location>
</feature>
<dbReference type="EMBL" id="QXFV01001663">
    <property type="protein sequence ID" value="KAE9000875.1"/>
    <property type="molecule type" value="Genomic_DNA"/>
</dbReference>
<feature type="compositionally biased region" description="Basic and acidic residues" evidence="1">
    <location>
        <begin position="183"/>
        <end position="192"/>
    </location>
</feature>
<protein>
    <submittedName>
        <fullName evidence="3">Uncharacterized protein</fullName>
    </submittedName>
</protein>
<feature type="compositionally biased region" description="Low complexity" evidence="1">
    <location>
        <begin position="101"/>
        <end position="114"/>
    </location>
</feature>
<comment type="caution">
    <text evidence="3">The sequence shown here is derived from an EMBL/GenBank/DDBJ whole genome shotgun (WGS) entry which is preliminary data.</text>
</comment>
<dbReference type="Proteomes" id="UP000429607">
    <property type="component" value="Unassembled WGS sequence"/>
</dbReference>
<evidence type="ECO:0000256" key="1">
    <source>
        <dbReference type="SAM" id="MobiDB-lite"/>
    </source>
</evidence>
<name>A0A6A4DNK1_9STRA</name>
<feature type="region of interest" description="Disordered" evidence="1">
    <location>
        <begin position="25"/>
        <end position="86"/>
    </location>
</feature>
<evidence type="ECO:0000313" key="4">
    <source>
        <dbReference type="Proteomes" id="UP000429607"/>
    </source>
</evidence>
<feature type="compositionally biased region" description="Low complexity" evidence="1">
    <location>
        <begin position="25"/>
        <end position="42"/>
    </location>
</feature>
<gene>
    <name evidence="2" type="ORF">PR001_g18672</name>
    <name evidence="3" type="ORF">PR003_g19958</name>
</gene>
<evidence type="ECO:0000313" key="5">
    <source>
        <dbReference type="Proteomes" id="UP000434957"/>
    </source>
</evidence>